<dbReference type="RefSeq" id="WP_212694931.1">
    <property type="nucleotide sequence ID" value="NZ_CP058649.1"/>
</dbReference>
<dbReference type="SUPFAM" id="SSF56112">
    <property type="entry name" value="Protein kinase-like (PK-like)"/>
    <property type="match status" value="1"/>
</dbReference>
<keyword evidence="2" id="KW-0167">Capsid protein</keyword>
<dbReference type="PANTHER" id="PTHR39179:SF1">
    <property type="entry name" value="SPORE COAT PROTEIN I"/>
    <property type="match status" value="1"/>
</dbReference>
<keyword evidence="3" id="KW-1185">Reference proteome</keyword>
<evidence type="ECO:0000313" key="3">
    <source>
        <dbReference type="Proteomes" id="UP000683246"/>
    </source>
</evidence>
<dbReference type="EMBL" id="CP058649">
    <property type="protein sequence ID" value="QUI24237.1"/>
    <property type="molecule type" value="Genomic_DNA"/>
</dbReference>
<dbReference type="Proteomes" id="UP000683246">
    <property type="component" value="Chromosome"/>
</dbReference>
<feature type="domain" description="Aminoglycoside phosphotransferase" evidence="1">
    <location>
        <begin position="31"/>
        <end position="269"/>
    </location>
</feature>
<protein>
    <submittedName>
        <fullName evidence="2">CotS family spore coat protein</fullName>
    </submittedName>
</protein>
<dbReference type="InterPro" id="IPR011009">
    <property type="entry name" value="Kinase-like_dom_sf"/>
</dbReference>
<evidence type="ECO:0000259" key="1">
    <source>
        <dbReference type="Pfam" id="PF01636"/>
    </source>
</evidence>
<sequence length="342" mass="39408">MPVEDLSKVLSAYDMEVLRIRNENYKVKKGVWWIETPEGYKILKKNSIPCDKFDFIIAAIEYLVERGIKMPAILPSKQGEKYVQVDGANYVLNEAIKGNAPSSKKRAGLEMIIKELAKFHAASVGFQAPSGSKPNDLLGTWGHKVSKKMEQLNGFYEEEKAKQEHSAFGLLILTEYPLFRDIVDKALAIHHQSQYNKWSEDMKQAGCLVHQDFIDGNLILDPTGHIYVLDPDSIAFDLPTKDIRKFLNKIMKKREGWDISLTRDILAWYQEENPLEAWQWQVLLPTIMYPHLFVGLMSKYYQQREASWSEDKYVKKLKHVIAIEKSKEPIIEAFNSIIDSLL</sequence>
<dbReference type="InterPro" id="IPR047175">
    <property type="entry name" value="CotS-like"/>
</dbReference>
<accession>A0A8J8SI98</accession>
<organism evidence="2 3">
    <name type="scientific">Vallitalea pronyensis</name>
    <dbReference type="NCBI Taxonomy" id="1348613"/>
    <lineage>
        <taxon>Bacteria</taxon>
        <taxon>Bacillati</taxon>
        <taxon>Bacillota</taxon>
        <taxon>Clostridia</taxon>
        <taxon>Lachnospirales</taxon>
        <taxon>Vallitaleaceae</taxon>
        <taxon>Vallitalea</taxon>
    </lineage>
</organism>
<dbReference type="NCBIfam" id="TIGR02906">
    <property type="entry name" value="spore_CotS"/>
    <property type="match status" value="1"/>
</dbReference>
<keyword evidence="2" id="KW-0946">Virion</keyword>
<reference evidence="2" key="1">
    <citation type="submission" date="2020-07" db="EMBL/GenBank/DDBJ databases">
        <title>Vallitalea pronyensis genome.</title>
        <authorList>
            <person name="Postec A."/>
        </authorList>
    </citation>
    <scope>NUCLEOTIDE SEQUENCE</scope>
    <source>
        <strain evidence="2">FatNI3</strain>
    </source>
</reference>
<dbReference type="KEGG" id="vpy:HZI73_18925"/>
<dbReference type="InterPro" id="IPR014255">
    <property type="entry name" value="Spore_coat_CotS"/>
</dbReference>
<gene>
    <name evidence="2" type="ORF">HZI73_18925</name>
</gene>
<proteinExistence type="predicted"/>
<dbReference type="InterPro" id="IPR002575">
    <property type="entry name" value="Aminoglycoside_PTrfase"/>
</dbReference>
<dbReference type="GO" id="GO:0042601">
    <property type="term" value="C:endospore-forming forespore"/>
    <property type="evidence" value="ECO:0007669"/>
    <property type="project" value="TreeGrafter"/>
</dbReference>
<dbReference type="Pfam" id="PF01636">
    <property type="entry name" value="APH"/>
    <property type="match status" value="1"/>
</dbReference>
<dbReference type="Gene3D" id="3.30.200.20">
    <property type="entry name" value="Phosphorylase Kinase, domain 1"/>
    <property type="match status" value="1"/>
</dbReference>
<name>A0A8J8SI98_9FIRM</name>
<dbReference type="Gene3D" id="3.90.1200.10">
    <property type="match status" value="1"/>
</dbReference>
<dbReference type="PANTHER" id="PTHR39179">
    <property type="entry name" value="SPORE COAT PROTEIN I"/>
    <property type="match status" value="1"/>
</dbReference>
<dbReference type="AlphaFoldDB" id="A0A8J8SI98"/>
<evidence type="ECO:0000313" key="2">
    <source>
        <dbReference type="EMBL" id="QUI24237.1"/>
    </source>
</evidence>